<accession>A0A9W9YBC8</accession>
<dbReference type="InterPro" id="IPR003191">
    <property type="entry name" value="Guanylate-bd/ATL_C"/>
</dbReference>
<dbReference type="Gene3D" id="1.20.1000.10">
    <property type="entry name" value="Guanylate-binding protein, C-terminal domain"/>
    <property type="match status" value="1"/>
</dbReference>
<proteinExistence type="inferred from homology"/>
<gene>
    <name evidence="7" type="ORF">OS493_032960</name>
</gene>
<keyword evidence="8" id="KW-1185">Reference proteome</keyword>
<dbReference type="Pfam" id="PF02841">
    <property type="entry name" value="GBP_C"/>
    <property type="match status" value="1"/>
</dbReference>
<reference evidence="7" key="1">
    <citation type="submission" date="2023-01" db="EMBL/GenBank/DDBJ databases">
        <title>Genome assembly of the deep-sea coral Lophelia pertusa.</title>
        <authorList>
            <person name="Herrera S."/>
            <person name="Cordes E."/>
        </authorList>
    </citation>
    <scope>NUCLEOTIDE SEQUENCE</scope>
    <source>
        <strain evidence="7">USNM1676648</strain>
        <tissue evidence="7">Polyp</tissue>
    </source>
</reference>
<comment type="similarity">
    <text evidence="4">Belongs to the TRAFAC class dynamin-like GTPase superfamily. GB1/RHD3 GTPase family.</text>
</comment>
<dbReference type="Proteomes" id="UP001163046">
    <property type="component" value="Unassembled WGS sequence"/>
</dbReference>
<keyword evidence="3" id="KW-0342">GTP-binding</keyword>
<evidence type="ECO:0000256" key="2">
    <source>
        <dbReference type="ARBA" id="ARBA00022801"/>
    </source>
</evidence>
<sequence length="668" mass="76060">MLFRKRDFYRRTTSEINISVHFDEQIERDRKEEDFSLAMSEKRALPLCLPNNCKWDEKTGAYSREGDQHRTSLCVIEAALRKLRRIKGPVCVVSVAGPCRKGKSYILSKAFDQGEVFPLGHELDPETMGIWMWIVPEKLKDSSGQEFTVVLLDSEGIGAVSSGGSDDHCIFTLTILLASVFIYNSAGVPTRTDLEGLHHIAKLSQLIQLRSSSQPSGSLKGEESMVFFKSFPTFIWLLRDVVLSLPKECYNVKDYFLTTVFKQTSGEKSSECKEIAQSILKHFPEFHAFKLRPPSSDPEVVSKLNTRESSDEVSKLFIWGIDGFKRMLNSKLSPKRSFSGEEFVTGEGLAELVTSYVAQMNNPGTVVNVKKAWDSFVSTKCTRVKSVVVEAYDESMELEMRGKIPCDRDVIRQAHMISVDNALKFFKEETFGICAANVTTCLKEMTDYMESSLNRWKQQNSTATRESCRKLLIGLKRQHLDQVLTRLRGADGFKVSFLEIKDCYTAIENEFKSGARGAADTCAETFFEFHGELQSEMTKHMDHLKQLKDFDENITKEKQAKAREEQEKMKAKMILLKTKHEEDKGRLENRLRKDMEAQREQLTNMMKANIQELRTEKNVVVDQNKTLKSSIAGMQRSLNELNSQIECLQKTHLSPDNTENSNGKLHLI</sequence>
<keyword evidence="1" id="KW-0547">Nucleotide-binding</keyword>
<evidence type="ECO:0000259" key="6">
    <source>
        <dbReference type="PROSITE" id="PS51715"/>
    </source>
</evidence>
<feature type="domain" description="GB1/RHD3-type G" evidence="6">
    <location>
        <begin position="87"/>
        <end position="240"/>
    </location>
</feature>
<evidence type="ECO:0000313" key="8">
    <source>
        <dbReference type="Proteomes" id="UP001163046"/>
    </source>
</evidence>
<feature type="coiled-coil region" evidence="5">
    <location>
        <begin position="547"/>
        <end position="651"/>
    </location>
</feature>
<evidence type="ECO:0000256" key="1">
    <source>
        <dbReference type="ARBA" id="ARBA00022741"/>
    </source>
</evidence>
<comment type="caution">
    <text evidence="7">The sequence shown here is derived from an EMBL/GenBank/DDBJ whole genome shotgun (WGS) entry which is preliminary data.</text>
</comment>
<dbReference type="InterPro" id="IPR036543">
    <property type="entry name" value="Guanylate-bd_C_sf"/>
</dbReference>
<evidence type="ECO:0000256" key="3">
    <source>
        <dbReference type="ARBA" id="ARBA00023134"/>
    </source>
</evidence>
<dbReference type="OrthoDB" id="2135133at2759"/>
<keyword evidence="2" id="KW-0378">Hydrolase</keyword>
<name>A0A9W9YBC8_9CNID</name>
<evidence type="ECO:0000256" key="4">
    <source>
        <dbReference type="PROSITE-ProRule" id="PRU01052"/>
    </source>
</evidence>
<dbReference type="SUPFAM" id="SSF52540">
    <property type="entry name" value="P-loop containing nucleoside triphosphate hydrolases"/>
    <property type="match status" value="1"/>
</dbReference>
<dbReference type="PROSITE" id="PS51715">
    <property type="entry name" value="G_GB1_RHD3"/>
    <property type="match status" value="1"/>
</dbReference>
<organism evidence="7 8">
    <name type="scientific">Desmophyllum pertusum</name>
    <dbReference type="NCBI Taxonomy" id="174260"/>
    <lineage>
        <taxon>Eukaryota</taxon>
        <taxon>Metazoa</taxon>
        <taxon>Cnidaria</taxon>
        <taxon>Anthozoa</taxon>
        <taxon>Hexacorallia</taxon>
        <taxon>Scleractinia</taxon>
        <taxon>Caryophylliina</taxon>
        <taxon>Caryophylliidae</taxon>
        <taxon>Desmophyllum</taxon>
    </lineage>
</organism>
<dbReference type="AlphaFoldDB" id="A0A9W9YBC8"/>
<evidence type="ECO:0000256" key="5">
    <source>
        <dbReference type="SAM" id="Coils"/>
    </source>
</evidence>
<dbReference type="EMBL" id="MU827819">
    <property type="protein sequence ID" value="KAJ7322776.1"/>
    <property type="molecule type" value="Genomic_DNA"/>
</dbReference>
<dbReference type="SUPFAM" id="SSF48340">
    <property type="entry name" value="Interferon-induced guanylate-binding protein 1 (GBP1), C-terminal domain"/>
    <property type="match status" value="1"/>
</dbReference>
<keyword evidence="5" id="KW-0175">Coiled coil</keyword>
<dbReference type="Pfam" id="PF02263">
    <property type="entry name" value="GBP"/>
    <property type="match status" value="1"/>
</dbReference>
<evidence type="ECO:0000313" key="7">
    <source>
        <dbReference type="EMBL" id="KAJ7322776.1"/>
    </source>
</evidence>
<dbReference type="InterPro" id="IPR015894">
    <property type="entry name" value="Guanylate-bd_N"/>
</dbReference>
<dbReference type="PANTHER" id="PTHR10751">
    <property type="entry name" value="GUANYLATE BINDING PROTEIN"/>
    <property type="match status" value="1"/>
</dbReference>
<dbReference type="GO" id="GO:0003924">
    <property type="term" value="F:GTPase activity"/>
    <property type="evidence" value="ECO:0007669"/>
    <property type="project" value="InterPro"/>
</dbReference>
<dbReference type="GO" id="GO:0005525">
    <property type="term" value="F:GTP binding"/>
    <property type="evidence" value="ECO:0007669"/>
    <property type="project" value="UniProtKB-KW"/>
</dbReference>
<dbReference type="InterPro" id="IPR027417">
    <property type="entry name" value="P-loop_NTPase"/>
</dbReference>
<dbReference type="InterPro" id="IPR030386">
    <property type="entry name" value="G_GB1_RHD3_dom"/>
</dbReference>
<dbReference type="Gene3D" id="3.40.50.300">
    <property type="entry name" value="P-loop containing nucleotide triphosphate hydrolases"/>
    <property type="match status" value="1"/>
</dbReference>
<protein>
    <recommendedName>
        <fullName evidence="6">GB1/RHD3-type G domain-containing protein</fullName>
    </recommendedName>
</protein>